<dbReference type="EMBL" id="JAFCMP010000079">
    <property type="protein sequence ID" value="KAG5188029.1"/>
    <property type="molecule type" value="Genomic_DNA"/>
</dbReference>
<feature type="compositionally biased region" description="Polar residues" evidence="2">
    <location>
        <begin position="90"/>
        <end position="109"/>
    </location>
</feature>
<evidence type="ECO:0000313" key="5">
    <source>
        <dbReference type="Proteomes" id="UP000664859"/>
    </source>
</evidence>
<gene>
    <name evidence="4" type="ORF">JKP88DRAFT_306175</name>
</gene>
<comment type="caution">
    <text evidence="4">The sequence shown here is derived from an EMBL/GenBank/DDBJ whole genome shotgun (WGS) entry which is preliminary data.</text>
</comment>
<dbReference type="Proteomes" id="UP000664859">
    <property type="component" value="Unassembled WGS sequence"/>
</dbReference>
<evidence type="ECO:0000256" key="3">
    <source>
        <dbReference type="SAM" id="SignalP"/>
    </source>
</evidence>
<evidence type="ECO:0000256" key="1">
    <source>
        <dbReference type="SAM" id="Coils"/>
    </source>
</evidence>
<accession>A0A835ZD00</accession>
<protein>
    <submittedName>
        <fullName evidence="4">Uncharacterized protein</fullName>
    </submittedName>
</protein>
<evidence type="ECO:0000256" key="2">
    <source>
        <dbReference type="SAM" id="MobiDB-lite"/>
    </source>
</evidence>
<feature type="signal peptide" evidence="3">
    <location>
        <begin position="1"/>
        <end position="30"/>
    </location>
</feature>
<keyword evidence="3" id="KW-0732">Signal</keyword>
<feature type="coiled-coil region" evidence="1">
    <location>
        <begin position="118"/>
        <end position="159"/>
    </location>
</feature>
<feature type="chain" id="PRO_5032997127" evidence="3">
    <location>
        <begin position="31"/>
        <end position="480"/>
    </location>
</feature>
<sequence>MQQQLNVAMRLTHSLLVLLLVLSPLDICAAFAPIQVRKQRTIMVPWGSQRQCCSSRLMSRRAVGTSTTRLRMADKKSRAEAQFESLLRQATGQHDSTYESPRGGSQAQEVATDPWTRLAQLENRVKAMEADVRATVAANAQLRASAARLRERNDALKAHLYGAQARTIGPRMSAAVGGPLSHDEETLQLGCTAAGALGGLAAGKVIGQVYLGGVAGAVAAALYAHRPDSRAGNFVRICGKAVIIGAYKIRALWQEFLVRWRAWNVYERLFKEWEALDRKFAVTERVGSLNDRYQIVDSVGAWASVVQAKAVEAGALVAGPVERVATGAGLAPHLEHLGSSIASSLQAVGRDIESNYNGTVSAWTGLTSDVASWTNGITASWFKWEPPSIPSLLCNDATFDALALVSTPLCARARARSVMQPPSQEAAVKADVVSEDVKQADLSPAEATKVAAAAAAAAAAMAASAPPRANGSGVDIAATQ</sequence>
<reference evidence="4" key="1">
    <citation type="submission" date="2021-02" db="EMBL/GenBank/DDBJ databases">
        <title>First Annotated Genome of the Yellow-green Alga Tribonema minus.</title>
        <authorList>
            <person name="Mahan K.M."/>
        </authorList>
    </citation>
    <scope>NUCLEOTIDE SEQUENCE</scope>
    <source>
        <strain evidence="4">UTEX B ZZ1240</strain>
    </source>
</reference>
<proteinExistence type="predicted"/>
<name>A0A835ZD00_9STRA</name>
<feature type="region of interest" description="Disordered" evidence="2">
    <location>
        <begin position="90"/>
        <end position="111"/>
    </location>
</feature>
<keyword evidence="5" id="KW-1185">Reference proteome</keyword>
<dbReference type="AlphaFoldDB" id="A0A835ZD00"/>
<evidence type="ECO:0000313" key="4">
    <source>
        <dbReference type="EMBL" id="KAG5188029.1"/>
    </source>
</evidence>
<keyword evidence="1" id="KW-0175">Coiled coil</keyword>
<organism evidence="4 5">
    <name type="scientific">Tribonema minus</name>
    <dbReference type="NCBI Taxonomy" id="303371"/>
    <lineage>
        <taxon>Eukaryota</taxon>
        <taxon>Sar</taxon>
        <taxon>Stramenopiles</taxon>
        <taxon>Ochrophyta</taxon>
        <taxon>PX clade</taxon>
        <taxon>Xanthophyceae</taxon>
        <taxon>Tribonematales</taxon>
        <taxon>Tribonemataceae</taxon>
        <taxon>Tribonema</taxon>
    </lineage>
</organism>